<evidence type="ECO:0000259" key="6">
    <source>
        <dbReference type="PROSITE" id="PS50111"/>
    </source>
</evidence>
<evidence type="ECO:0000313" key="8">
    <source>
        <dbReference type="EMBL" id="ADU66974.1"/>
    </source>
</evidence>
<keyword evidence="2 4" id="KW-0807">Transducer</keyword>
<dbReference type="SMART" id="SM00304">
    <property type="entry name" value="HAMP"/>
    <property type="match status" value="1"/>
</dbReference>
<dbReference type="InterPro" id="IPR003660">
    <property type="entry name" value="HAMP_dom"/>
</dbReference>
<feature type="transmembrane region" description="Helical" evidence="5">
    <location>
        <begin position="9"/>
        <end position="28"/>
    </location>
</feature>
<dbReference type="OrthoDB" id="9816383at2"/>
<dbReference type="CDD" id="cd11386">
    <property type="entry name" value="MCP_signal"/>
    <property type="match status" value="1"/>
</dbReference>
<dbReference type="RefSeq" id="WP_013506850.1">
    <property type="nucleotide sequence ID" value="NC_014836.1"/>
</dbReference>
<organism evidence="8 9">
    <name type="scientific">Desulfurispirillum indicum (strain ATCC BAA-1389 / DSM 22839 / S5)</name>
    <dbReference type="NCBI Taxonomy" id="653733"/>
    <lineage>
        <taxon>Bacteria</taxon>
        <taxon>Pseudomonadati</taxon>
        <taxon>Chrysiogenota</taxon>
        <taxon>Chrysiogenia</taxon>
        <taxon>Chrysiogenales</taxon>
        <taxon>Chrysiogenaceae</taxon>
        <taxon>Desulfurispirillum</taxon>
    </lineage>
</organism>
<dbReference type="Pfam" id="PF00015">
    <property type="entry name" value="MCPsignal"/>
    <property type="match status" value="1"/>
</dbReference>
<dbReference type="Gene3D" id="1.10.287.950">
    <property type="entry name" value="Methyl-accepting chemotaxis protein"/>
    <property type="match status" value="1"/>
</dbReference>
<name>E6W410_DESIS</name>
<dbReference type="PROSITE" id="PS50111">
    <property type="entry name" value="CHEMOTAXIS_TRANSDUC_2"/>
    <property type="match status" value="1"/>
</dbReference>
<dbReference type="PRINTS" id="PR00260">
    <property type="entry name" value="CHEMTRNSDUCR"/>
</dbReference>
<dbReference type="SMART" id="SM00283">
    <property type="entry name" value="MA"/>
    <property type="match status" value="1"/>
</dbReference>
<accession>E6W410</accession>
<feature type="domain" description="Methyl-accepting transducer" evidence="6">
    <location>
        <begin position="309"/>
        <end position="545"/>
    </location>
</feature>
<keyword evidence="9" id="KW-1185">Reference proteome</keyword>
<keyword evidence="5" id="KW-1133">Transmembrane helix</keyword>
<dbReference type="GO" id="GO:0016020">
    <property type="term" value="C:membrane"/>
    <property type="evidence" value="ECO:0007669"/>
    <property type="project" value="UniProtKB-SubCell"/>
</dbReference>
<dbReference type="Pfam" id="PF11845">
    <property type="entry name" value="Tll0287-like"/>
    <property type="match status" value="1"/>
</dbReference>
<sequence length="598" mass="65450">MLQSISAKVQLAIAIAFIFMSVIFIFVAKTEIDSIAQDMLVEKARAITTQAENARTYVANLRQMGVLDEHAINSDFQRLRQLPQQQRLQELRKTGAYYTIPIIAGWRVALENAEFSNYTFRVPKFQPRNPENTPTDFEAGMLREATEKRLNELYRVNRQENALYYMKPIVLDQNCMVCHGTRADSISGDGIDPLGFPMEGWRVGQIHGAYEVIADLAPIQAAVTRTTLQVIGIAVVMLIAVTLFMMKLLERLITRKINVVVDVLGDAAQGDFSQRVPESSSNDEISTLVTSINKTFDDLSLSFEKLNKSSIQVASHSTQLSETTAAMSEGANEQADAVAQVASAAEEMSSTVVEISRLISQSAEKASDANNTAIEGRSVVSKAMHEISSVQQATGELNDMVQRLNQSAREIGEIIQVIDEVSDQTNLLALNAAIEAARAGEHGRGFAVVADEVRKLAERTQNATKEIATKIKGIQGDAVKTNDTMMHTQERVELANSLAGQASQALESIVVVVNSLNDQFQQVATASEEQSATTGEIARSIENIKNVADETARGSEDAARAIEELSALAQQMNSTVNDFKFQAHDKVALAPKSLRLKE</sequence>
<dbReference type="eggNOG" id="COG0840">
    <property type="taxonomic scope" value="Bacteria"/>
</dbReference>
<dbReference type="InParanoid" id="E6W410"/>
<dbReference type="InterPro" id="IPR021796">
    <property type="entry name" value="Tll0287-like_dom"/>
</dbReference>
<dbReference type="InterPro" id="IPR004090">
    <property type="entry name" value="Chemotax_Me-accpt_rcpt"/>
</dbReference>
<dbReference type="HOGENOM" id="CLU_000445_107_27_0"/>
<dbReference type="Pfam" id="PF00672">
    <property type="entry name" value="HAMP"/>
    <property type="match status" value="1"/>
</dbReference>
<proteinExistence type="inferred from homology"/>
<comment type="similarity">
    <text evidence="3">Belongs to the methyl-accepting chemotaxis (MCP) protein family.</text>
</comment>
<dbReference type="InterPro" id="IPR004089">
    <property type="entry name" value="MCPsignal_dom"/>
</dbReference>
<dbReference type="KEGG" id="din:Selin_2254"/>
<evidence type="ECO:0000259" key="7">
    <source>
        <dbReference type="PROSITE" id="PS50885"/>
    </source>
</evidence>
<dbReference type="SUPFAM" id="SSF58104">
    <property type="entry name" value="Methyl-accepting chemotaxis protein (MCP) signaling domain"/>
    <property type="match status" value="1"/>
</dbReference>
<gene>
    <name evidence="8" type="ordered locus">Selin_2254</name>
</gene>
<keyword evidence="5" id="KW-0472">Membrane</keyword>
<reference evidence="8 9" key="1">
    <citation type="submission" date="2010-12" db="EMBL/GenBank/DDBJ databases">
        <title>Complete sequence of Desulfurispirillum indicum S5.</title>
        <authorList>
            <consortium name="US DOE Joint Genome Institute"/>
            <person name="Lucas S."/>
            <person name="Copeland A."/>
            <person name="Lapidus A."/>
            <person name="Cheng J.-F."/>
            <person name="Goodwin L."/>
            <person name="Pitluck S."/>
            <person name="Chertkov O."/>
            <person name="Held B."/>
            <person name="Detter J.C."/>
            <person name="Han C."/>
            <person name="Tapia R."/>
            <person name="Land M."/>
            <person name="Hauser L."/>
            <person name="Kyrpides N."/>
            <person name="Ivanova N."/>
            <person name="Mikhailova N."/>
            <person name="Haggblom M."/>
            <person name="Rauschenbach I."/>
            <person name="Bini E."/>
            <person name="Woyke T."/>
        </authorList>
    </citation>
    <scope>NUCLEOTIDE SEQUENCE [LARGE SCALE GENOMIC DNA]</scope>
    <source>
        <strain evidence="9">ATCC BAA-1389 / DSM 22839 / S5</strain>
    </source>
</reference>
<evidence type="ECO:0000256" key="5">
    <source>
        <dbReference type="SAM" id="Phobius"/>
    </source>
</evidence>
<dbReference type="Proteomes" id="UP000002572">
    <property type="component" value="Chromosome"/>
</dbReference>
<feature type="domain" description="HAMP" evidence="7">
    <location>
        <begin position="251"/>
        <end position="304"/>
    </location>
</feature>
<evidence type="ECO:0000313" key="9">
    <source>
        <dbReference type="Proteomes" id="UP000002572"/>
    </source>
</evidence>
<dbReference type="GO" id="GO:0007165">
    <property type="term" value="P:signal transduction"/>
    <property type="evidence" value="ECO:0007669"/>
    <property type="project" value="UniProtKB-KW"/>
</dbReference>
<protein>
    <submittedName>
        <fullName evidence="8">Chemotaxis sensory transducer</fullName>
    </submittedName>
</protein>
<evidence type="ECO:0000256" key="1">
    <source>
        <dbReference type="ARBA" id="ARBA00004370"/>
    </source>
</evidence>
<dbReference type="PANTHER" id="PTHR32089:SF112">
    <property type="entry name" value="LYSOZYME-LIKE PROTEIN-RELATED"/>
    <property type="match status" value="1"/>
</dbReference>
<dbReference type="FunFam" id="1.10.287.950:FF:000001">
    <property type="entry name" value="Methyl-accepting chemotaxis sensory transducer"/>
    <property type="match status" value="1"/>
</dbReference>
<comment type="subcellular location">
    <subcellularLocation>
        <location evidence="1">Membrane</location>
    </subcellularLocation>
</comment>
<feature type="transmembrane region" description="Helical" evidence="5">
    <location>
        <begin position="228"/>
        <end position="246"/>
    </location>
</feature>
<evidence type="ECO:0000256" key="3">
    <source>
        <dbReference type="ARBA" id="ARBA00029447"/>
    </source>
</evidence>
<evidence type="ECO:0000256" key="2">
    <source>
        <dbReference type="ARBA" id="ARBA00023224"/>
    </source>
</evidence>
<dbReference type="EMBL" id="CP002432">
    <property type="protein sequence ID" value="ADU66974.1"/>
    <property type="molecule type" value="Genomic_DNA"/>
</dbReference>
<evidence type="ECO:0000256" key="4">
    <source>
        <dbReference type="PROSITE-ProRule" id="PRU00284"/>
    </source>
</evidence>
<dbReference type="PROSITE" id="PS50885">
    <property type="entry name" value="HAMP"/>
    <property type="match status" value="1"/>
</dbReference>
<dbReference type="GO" id="GO:0006935">
    <property type="term" value="P:chemotaxis"/>
    <property type="evidence" value="ECO:0007669"/>
    <property type="project" value="InterPro"/>
</dbReference>
<keyword evidence="5" id="KW-0812">Transmembrane</keyword>
<dbReference type="AlphaFoldDB" id="E6W410"/>
<dbReference type="STRING" id="653733.Selin_2254"/>
<dbReference type="PANTHER" id="PTHR32089">
    <property type="entry name" value="METHYL-ACCEPTING CHEMOTAXIS PROTEIN MCPB"/>
    <property type="match status" value="1"/>
</dbReference>
<dbReference type="CDD" id="cd06225">
    <property type="entry name" value="HAMP"/>
    <property type="match status" value="1"/>
</dbReference>
<dbReference type="GO" id="GO:0004888">
    <property type="term" value="F:transmembrane signaling receptor activity"/>
    <property type="evidence" value="ECO:0007669"/>
    <property type="project" value="InterPro"/>
</dbReference>